<dbReference type="InterPro" id="IPR001926">
    <property type="entry name" value="TrpB-like_PALP"/>
</dbReference>
<evidence type="ECO:0000313" key="6">
    <source>
        <dbReference type="Proteomes" id="UP001165189"/>
    </source>
</evidence>
<comment type="similarity">
    <text evidence="2">Belongs to the serine/threonine dehydratase family.</text>
</comment>
<proteinExistence type="inferred from homology"/>
<gene>
    <name evidence="5" type="ORF">Aory05_000169400</name>
</gene>
<dbReference type="Proteomes" id="UP001165189">
    <property type="component" value="Unassembled WGS sequence"/>
</dbReference>
<evidence type="ECO:0000256" key="2">
    <source>
        <dbReference type="ARBA" id="ARBA00010869"/>
    </source>
</evidence>
<dbReference type="SUPFAM" id="SSF53686">
    <property type="entry name" value="Tryptophan synthase beta subunit-like PLP-dependent enzymes"/>
    <property type="match status" value="1"/>
</dbReference>
<keyword evidence="6" id="KW-1185">Reference proteome</keyword>
<dbReference type="PANTHER" id="PTHR43050">
    <property type="entry name" value="SERINE / THREONINE RACEMASE FAMILY MEMBER"/>
    <property type="match status" value="1"/>
</dbReference>
<feature type="domain" description="Tryptophan synthase beta chain-like PALP" evidence="4">
    <location>
        <begin position="183"/>
        <end position="269"/>
    </location>
</feature>
<dbReference type="Pfam" id="PF00291">
    <property type="entry name" value="PALP"/>
    <property type="match status" value="2"/>
</dbReference>
<comment type="cofactor">
    <cofactor evidence="1">
        <name>pyridoxal 5'-phosphate</name>
        <dbReference type="ChEBI" id="CHEBI:597326"/>
    </cofactor>
</comment>
<dbReference type="InterPro" id="IPR036052">
    <property type="entry name" value="TrpB-like_PALP_sf"/>
</dbReference>
<comment type="caution">
    <text evidence="5">The sequence shown here is derived from an EMBL/GenBank/DDBJ whole genome shotgun (WGS) entry which is preliminary data.</text>
</comment>
<reference evidence="5" key="1">
    <citation type="submission" date="2023-04" db="EMBL/GenBank/DDBJ databases">
        <title>Aspergillus oryzae var. brunneus NBRC 4377.</title>
        <authorList>
            <person name="Ichikawa N."/>
            <person name="Sato H."/>
            <person name="Tonouchi N."/>
        </authorList>
    </citation>
    <scope>NUCLEOTIDE SEQUENCE</scope>
    <source>
        <strain evidence="5">NBRC 4377</strain>
    </source>
</reference>
<evidence type="ECO:0000256" key="1">
    <source>
        <dbReference type="ARBA" id="ARBA00001933"/>
    </source>
</evidence>
<dbReference type="PANTHER" id="PTHR43050:SF1">
    <property type="entry name" value="SERINE RACEMASE"/>
    <property type="match status" value="1"/>
</dbReference>
<dbReference type="EMBL" id="BSYB01000005">
    <property type="protein sequence ID" value="GMG42567.1"/>
    <property type="molecule type" value="Genomic_DNA"/>
</dbReference>
<name>A0ABQ6KCP0_ASPOZ</name>
<organism evidence="5 6">
    <name type="scientific">Aspergillus oryzae var. brunneus</name>
    <dbReference type="NCBI Taxonomy" id="332754"/>
    <lineage>
        <taxon>Eukaryota</taxon>
        <taxon>Fungi</taxon>
        <taxon>Dikarya</taxon>
        <taxon>Ascomycota</taxon>
        <taxon>Pezizomycotina</taxon>
        <taxon>Eurotiomycetes</taxon>
        <taxon>Eurotiomycetidae</taxon>
        <taxon>Eurotiales</taxon>
        <taxon>Aspergillaceae</taxon>
        <taxon>Aspergillus</taxon>
        <taxon>Aspergillus subgen. Circumdati</taxon>
    </lineage>
</organism>
<keyword evidence="3" id="KW-0663">Pyridoxal phosphate</keyword>
<accession>A0ABQ6KCP0</accession>
<evidence type="ECO:0000313" key="5">
    <source>
        <dbReference type="EMBL" id="GMG42567.1"/>
    </source>
</evidence>
<protein>
    <submittedName>
        <fullName evidence="5">Unnamed protein product</fullName>
    </submittedName>
</protein>
<feature type="domain" description="Tryptophan synthase beta chain-like PALP" evidence="4">
    <location>
        <begin position="66"/>
        <end position="180"/>
    </location>
</feature>
<sequence length="306" mass="33241">MADLDTCLPLTVDPFHTAHRSISLYIHHTPVLTSKTLDRIASTPQERSALEGTLFEDQEPAKPVFRLYFKCEKFQKIGALKARGAFHAVLRLFSELGLEEVRKRGVTTHSSGMKLNAHQNGDCYLLLSKGNHAQALALAAATLNIPAHIVMPSISTSSKIAGTKAYNVRVLFSGSTEPERVAGGDDGRHGLAAGSRIPAVSTLTIADGLRTPVGEINWTVIPDQKKVRGVFAVTEDQIKDAMKLVLERMKLLIEPSAAVPLAVVLFDEQFRTIAEKEGGEKGWDVGVIFSGGNTTVEAIWNLHGNR</sequence>
<evidence type="ECO:0000259" key="4">
    <source>
        <dbReference type="Pfam" id="PF00291"/>
    </source>
</evidence>
<dbReference type="Gene3D" id="3.40.50.1100">
    <property type="match status" value="3"/>
</dbReference>
<evidence type="ECO:0000256" key="3">
    <source>
        <dbReference type="ARBA" id="ARBA00022898"/>
    </source>
</evidence>